<name>A0A9P1D4S9_9DINO</name>
<organism evidence="1">
    <name type="scientific">Cladocopium goreaui</name>
    <dbReference type="NCBI Taxonomy" id="2562237"/>
    <lineage>
        <taxon>Eukaryota</taxon>
        <taxon>Sar</taxon>
        <taxon>Alveolata</taxon>
        <taxon>Dinophyceae</taxon>
        <taxon>Suessiales</taxon>
        <taxon>Symbiodiniaceae</taxon>
        <taxon>Cladocopium</taxon>
    </lineage>
</organism>
<dbReference type="OrthoDB" id="10560035at2759"/>
<dbReference type="EMBL" id="CAMXCT020003101">
    <property type="protein sequence ID" value="CAL1155803.1"/>
    <property type="molecule type" value="Genomic_DNA"/>
</dbReference>
<gene>
    <name evidence="1" type="ORF">C1SCF055_LOCUS28383</name>
</gene>
<accession>A0A9P1D4S9</accession>
<reference evidence="2" key="2">
    <citation type="submission" date="2024-04" db="EMBL/GenBank/DDBJ databases">
        <authorList>
            <person name="Chen Y."/>
            <person name="Shah S."/>
            <person name="Dougan E. K."/>
            <person name="Thang M."/>
            <person name="Chan C."/>
        </authorList>
    </citation>
    <scope>NUCLEOTIDE SEQUENCE [LARGE SCALE GENOMIC DNA]</scope>
</reference>
<comment type="caution">
    <text evidence="1">The sequence shown here is derived from an EMBL/GenBank/DDBJ whole genome shotgun (WGS) entry which is preliminary data.</text>
</comment>
<dbReference type="EMBL" id="CAMXCT030003101">
    <property type="protein sequence ID" value="CAL4789740.1"/>
    <property type="molecule type" value="Genomic_DNA"/>
</dbReference>
<evidence type="ECO:0000313" key="2">
    <source>
        <dbReference type="EMBL" id="CAL1155803.1"/>
    </source>
</evidence>
<proteinExistence type="predicted"/>
<dbReference type="Proteomes" id="UP001152797">
    <property type="component" value="Unassembled WGS sequence"/>
</dbReference>
<dbReference type="AlphaFoldDB" id="A0A9P1D4S9"/>
<sequence>MVDSIIAHFLLKRRPELDDRNPLEQYAAWVGTAARKGLAEIPHQESNTYYPDRVAQIFVLDRVGHDKTGVGYKDPSLATNRSLALPSPSSTLPVDLQSTNTISLLVANVGFINRSRRYPTWDGLMERPYKDSARQGGRIHSLVCLSAEAIRDAVDCVIEQFEGASYEVLHGARSAEICCVLLNFAKRIPPAGGTSAAAMPKPGRVANTGNESVPEQSTSSTNIDVHKKRPVSPLRFEEKTLIFESQVDVKEVILTSRRKCQIGAALSICGFNTFLASLSLHGALSMQLCMAACLGLIAMLGPWPFGRGRFGGVLGIERWKH</sequence>
<reference evidence="1" key="1">
    <citation type="submission" date="2022-10" db="EMBL/GenBank/DDBJ databases">
        <authorList>
            <person name="Chen Y."/>
            <person name="Dougan E. K."/>
            <person name="Chan C."/>
            <person name="Rhodes N."/>
            <person name="Thang M."/>
        </authorList>
    </citation>
    <scope>NUCLEOTIDE SEQUENCE</scope>
</reference>
<evidence type="ECO:0000313" key="1">
    <source>
        <dbReference type="EMBL" id="CAI4002428.1"/>
    </source>
</evidence>
<protein>
    <submittedName>
        <fullName evidence="1">Uncharacterized protein</fullName>
    </submittedName>
</protein>
<keyword evidence="3" id="KW-1185">Reference proteome</keyword>
<dbReference type="EMBL" id="CAMXCT010003101">
    <property type="protein sequence ID" value="CAI4002428.1"/>
    <property type="molecule type" value="Genomic_DNA"/>
</dbReference>
<evidence type="ECO:0000313" key="3">
    <source>
        <dbReference type="Proteomes" id="UP001152797"/>
    </source>
</evidence>